<comment type="caution">
    <text evidence="1">The sequence shown here is derived from an EMBL/GenBank/DDBJ whole genome shotgun (WGS) entry which is preliminary data.</text>
</comment>
<evidence type="ECO:0000313" key="2">
    <source>
        <dbReference type="Proteomes" id="UP001169242"/>
    </source>
</evidence>
<dbReference type="Proteomes" id="UP001169242">
    <property type="component" value="Unassembled WGS sequence"/>
</dbReference>
<protein>
    <submittedName>
        <fullName evidence="1">Uncharacterized protein</fullName>
    </submittedName>
</protein>
<accession>A0AA42DJ96</accession>
<dbReference type="AlphaFoldDB" id="A0AA42DJ96"/>
<evidence type="ECO:0000313" key="1">
    <source>
        <dbReference type="EMBL" id="MDA3729941.1"/>
    </source>
</evidence>
<dbReference type="RefSeq" id="WP_271010707.1">
    <property type="nucleotide sequence ID" value="NZ_JAQIFT010000003.1"/>
</dbReference>
<proteinExistence type="predicted"/>
<reference evidence="1" key="1">
    <citation type="journal article" date="2023" name="Int. J. Syst. Evol. Microbiol.">
        <title>&lt;i&gt;Holtiella tumoricola&lt;/i&gt; gen. nov. sp. nov., isolated from a human clinical sample.</title>
        <authorList>
            <person name="Allen-Vercoe E."/>
            <person name="Daigneault M.C."/>
            <person name="Vancuren S.J."/>
            <person name="Cochrane K."/>
            <person name="O'Neal L.L."/>
            <person name="Sankaranarayanan K."/>
            <person name="Lawson P.A."/>
        </authorList>
    </citation>
    <scope>NUCLEOTIDE SEQUENCE</scope>
    <source>
        <strain evidence="1">CC70A</strain>
    </source>
</reference>
<organism evidence="1 2">
    <name type="scientific">Holtiella tumoricola</name>
    <dbReference type="NCBI Taxonomy" id="3018743"/>
    <lineage>
        <taxon>Bacteria</taxon>
        <taxon>Bacillati</taxon>
        <taxon>Bacillota</taxon>
        <taxon>Clostridia</taxon>
        <taxon>Lachnospirales</taxon>
        <taxon>Cellulosilyticaceae</taxon>
        <taxon>Holtiella</taxon>
    </lineage>
</organism>
<name>A0AA42DJ96_9FIRM</name>
<dbReference type="EMBL" id="JAQIFT010000003">
    <property type="protein sequence ID" value="MDA3729941.1"/>
    <property type="molecule type" value="Genomic_DNA"/>
</dbReference>
<sequence length="437" mass="50324">MTAQIGVINKKCVALATDSAVTVGYGKNIKAFNTAEKLFTLSNNAPVGIMIYNNAEFLGIPWEILIKEYRKKCCSNKYSNLVDYANDFFKFVNEYNQFNVLEIRHSILRVALTHLEIILDSTSRILKEITDVNPSILKEIILDNTNKYSSFIDNHLGEFYTNNSNDIMDYYIDFKSIVTNNINMEKIPLDEKELDSIIKYMMKATLSDIYSSNKTGIVIAGYGEEEIFPSIYEYEIELKLGDYLKYKLIDSTEIGCQLEQDKNDAAIMTFAQSEMAHTFLTGINPELRGKLIESLNDIIEPLSIRYKEVCQHMKLQNAELNEEQEQAIDTLGQSILQSVIEDFQETQQDRHIEPFIQMVKTLDKQQMAELAETLVSLTSFKRKMSMDTETVGGPIDVAIISKGEGFIWIKRKEYFESKLNNHYFTKDCQYVRRDFND</sequence>
<keyword evidence="2" id="KW-1185">Reference proteome</keyword>
<gene>
    <name evidence="1" type="ORF">PBV87_00240</name>
</gene>